<dbReference type="EMBL" id="BT144373">
    <property type="protein sequence ID" value="AFK44167.1"/>
    <property type="molecule type" value="mRNA"/>
</dbReference>
<dbReference type="AlphaFoldDB" id="I3SV75"/>
<sequence>MSAVTRREPAAAAGMKSEMIAPPHMVSKTCQIVVVWGS</sequence>
<proteinExistence type="evidence at transcript level"/>
<reference evidence="1" key="1">
    <citation type="submission" date="2012-05" db="EMBL/GenBank/DDBJ databases">
        <authorList>
            <person name="Krishnakumar V."/>
            <person name="Cheung F."/>
            <person name="Xiao Y."/>
            <person name="Chan A."/>
            <person name="Moskal W.A."/>
            <person name="Town C.D."/>
        </authorList>
    </citation>
    <scope>NUCLEOTIDE SEQUENCE</scope>
</reference>
<organism evidence="1">
    <name type="scientific">Lotus japonicus</name>
    <name type="common">Lotus corniculatus var. japonicus</name>
    <dbReference type="NCBI Taxonomy" id="34305"/>
    <lineage>
        <taxon>Eukaryota</taxon>
        <taxon>Viridiplantae</taxon>
        <taxon>Streptophyta</taxon>
        <taxon>Embryophyta</taxon>
        <taxon>Tracheophyta</taxon>
        <taxon>Spermatophyta</taxon>
        <taxon>Magnoliopsida</taxon>
        <taxon>eudicotyledons</taxon>
        <taxon>Gunneridae</taxon>
        <taxon>Pentapetalae</taxon>
        <taxon>rosids</taxon>
        <taxon>fabids</taxon>
        <taxon>Fabales</taxon>
        <taxon>Fabaceae</taxon>
        <taxon>Papilionoideae</taxon>
        <taxon>50 kb inversion clade</taxon>
        <taxon>NPAAA clade</taxon>
        <taxon>Hologalegina</taxon>
        <taxon>robinioid clade</taxon>
        <taxon>Loteae</taxon>
        <taxon>Lotus</taxon>
    </lineage>
</organism>
<accession>I3SV75</accession>
<evidence type="ECO:0000313" key="1">
    <source>
        <dbReference type="EMBL" id="AFK44167.1"/>
    </source>
</evidence>
<name>I3SV75_LOTJA</name>
<protein>
    <submittedName>
        <fullName evidence="1">Uncharacterized protein</fullName>
    </submittedName>
</protein>